<evidence type="ECO:0000313" key="1">
    <source>
        <dbReference type="EMBL" id="GFQ91741.1"/>
    </source>
</evidence>
<reference evidence="1" key="1">
    <citation type="submission" date="2020-07" db="EMBL/GenBank/DDBJ databases">
        <title>Multicomponent nature underlies the extraordinary mechanical properties of spider dragline silk.</title>
        <authorList>
            <person name="Kono N."/>
            <person name="Nakamura H."/>
            <person name="Mori M."/>
            <person name="Yoshida Y."/>
            <person name="Ohtoshi R."/>
            <person name="Malay A.D."/>
            <person name="Moran D.A.P."/>
            <person name="Tomita M."/>
            <person name="Numata K."/>
            <person name="Arakawa K."/>
        </authorList>
    </citation>
    <scope>NUCLEOTIDE SEQUENCE</scope>
</reference>
<dbReference type="AlphaFoldDB" id="A0A8X6L188"/>
<name>A0A8X6L188_TRICU</name>
<dbReference type="EMBL" id="BMAO01004022">
    <property type="protein sequence ID" value="GFQ91741.1"/>
    <property type="molecule type" value="Genomic_DNA"/>
</dbReference>
<dbReference type="Proteomes" id="UP000887116">
    <property type="component" value="Unassembled WGS sequence"/>
</dbReference>
<gene>
    <name evidence="1" type="ORF">TNCT_496491</name>
</gene>
<organism evidence="1 2">
    <name type="scientific">Trichonephila clavata</name>
    <name type="common">Joro spider</name>
    <name type="synonym">Nephila clavata</name>
    <dbReference type="NCBI Taxonomy" id="2740835"/>
    <lineage>
        <taxon>Eukaryota</taxon>
        <taxon>Metazoa</taxon>
        <taxon>Ecdysozoa</taxon>
        <taxon>Arthropoda</taxon>
        <taxon>Chelicerata</taxon>
        <taxon>Arachnida</taxon>
        <taxon>Araneae</taxon>
        <taxon>Araneomorphae</taxon>
        <taxon>Entelegynae</taxon>
        <taxon>Araneoidea</taxon>
        <taxon>Nephilidae</taxon>
        <taxon>Trichonephila</taxon>
    </lineage>
</organism>
<protein>
    <submittedName>
        <fullName evidence="1">Uncharacterized protein</fullName>
    </submittedName>
</protein>
<comment type="caution">
    <text evidence="1">The sequence shown here is derived from an EMBL/GenBank/DDBJ whole genome shotgun (WGS) entry which is preliminary data.</text>
</comment>
<evidence type="ECO:0000313" key="2">
    <source>
        <dbReference type="Proteomes" id="UP000887116"/>
    </source>
</evidence>
<sequence>MRWNVTVNLRKPLGIMPYHTVEWVGKFQQGRVPTSDEQRLGQPLNVRTDLARAVFQQLINEDRRLRQR</sequence>
<proteinExistence type="predicted"/>
<dbReference type="OrthoDB" id="6428254at2759"/>
<accession>A0A8X6L188</accession>
<keyword evidence="2" id="KW-1185">Reference proteome</keyword>